<dbReference type="AlphaFoldDB" id="A0A840WLQ6"/>
<dbReference type="Gene3D" id="3.10.450.50">
    <property type="match status" value="1"/>
</dbReference>
<dbReference type="InterPro" id="IPR032710">
    <property type="entry name" value="NTF2-like_dom_sf"/>
</dbReference>
<dbReference type="InterPro" id="IPR037401">
    <property type="entry name" value="SnoaL-like"/>
</dbReference>
<keyword evidence="2" id="KW-0413">Isomerase</keyword>
<dbReference type="RefSeq" id="WP_184010119.1">
    <property type="nucleotide sequence ID" value="NZ_JACIJS010000004.1"/>
</dbReference>
<dbReference type="Pfam" id="PF12680">
    <property type="entry name" value="SnoaL_2"/>
    <property type="match status" value="1"/>
</dbReference>
<evidence type="ECO:0000313" key="3">
    <source>
        <dbReference type="Proteomes" id="UP000553766"/>
    </source>
</evidence>
<keyword evidence="3" id="KW-1185">Reference proteome</keyword>
<reference evidence="2 3" key="1">
    <citation type="submission" date="2020-08" db="EMBL/GenBank/DDBJ databases">
        <title>Genomic Encyclopedia of Type Strains, Phase IV (KMG-IV): sequencing the most valuable type-strain genomes for metagenomic binning, comparative biology and taxonomic classification.</title>
        <authorList>
            <person name="Goeker M."/>
        </authorList>
    </citation>
    <scope>NUCLEOTIDE SEQUENCE [LARGE SCALE GENOMIC DNA]</scope>
    <source>
        <strain evidence="2 3">DSM 103377</strain>
    </source>
</reference>
<accession>A0A840WLQ6</accession>
<dbReference type="SUPFAM" id="SSF54427">
    <property type="entry name" value="NTF2-like"/>
    <property type="match status" value="1"/>
</dbReference>
<dbReference type="Proteomes" id="UP000553766">
    <property type="component" value="Unassembled WGS sequence"/>
</dbReference>
<evidence type="ECO:0000313" key="2">
    <source>
        <dbReference type="EMBL" id="MBB5515471.1"/>
    </source>
</evidence>
<evidence type="ECO:0000259" key="1">
    <source>
        <dbReference type="Pfam" id="PF12680"/>
    </source>
</evidence>
<protein>
    <submittedName>
        <fullName evidence="2">Ketosteroid isomerase-like protein</fullName>
    </submittedName>
</protein>
<proteinExistence type="predicted"/>
<dbReference type="EMBL" id="JACIJS010000004">
    <property type="protein sequence ID" value="MBB5515471.1"/>
    <property type="molecule type" value="Genomic_DNA"/>
</dbReference>
<feature type="domain" description="SnoaL-like" evidence="1">
    <location>
        <begin position="10"/>
        <end position="88"/>
    </location>
</feature>
<name>A0A840WLQ6_9RHOB</name>
<dbReference type="GO" id="GO:0016853">
    <property type="term" value="F:isomerase activity"/>
    <property type="evidence" value="ECO:0007669"/>
    <property type="project" value="UniProtKB-KW"/>
</dbReference>
<organism evidence="2 3">
    <name type="scientific">Rubricella aquisinus</name>
    <dbReference type="NCBI Taxonomy" id="2028108"/>
    <lineage>
        <taxon>Bacteria</taxon>
        <taxon>Pseudomonadati</taxon>
        <taxon>Pseudomonadota</taxon>
        <taxon>Alphaproteobacteria</taxon>
        <taxon>Rhodobacterales</taxon>
        <taxon>Paracoccaceae</taxon>
        <taxon>Rubricella</taxon>
    </lineage>
</organism>
<gene>
    <name evidence="2" type="ORF">FHS89_001483</name>
</gene>
<sequence>MIPDYTLFARDWEAAWNAHDLDRIMAHYTDDIVFRSRKAIAHTGTGALRGKADLRRYWAAALNQQPDLRFRVQSVLGGHDMAVIVYLNHRDVLAAETLYFREDGLVEQAAACHDMA</sequence>
<comment type="caution">
    <text evidence="2">The sequence shown here is derived from an EMBL/GenBank/DDBJ whole genome shotgun (WGS) entry which is preliminary data.</text>
</comment>